<sequence>MKIITTEEHLSMAYANKAITDYLKTQPADPKELRKFGQSFAEGLVAYTPDQKAMQDINEGRIKYMDDNGIDMQILSYGDSSTNPDMLPTSQSIPLTQKINDDIASAVNQHPDRFAGFATLPVSAPEAAAQELKRAVSELGLKGALILGTAQNNEFLDAPKFMPIFEMAAQLNVPLYMHPSMPSKTIRDNYYSGMQPIGFNAIMSTPGWGWHMEAGLHIARLILSGLFDKLPNLKMISGHWGEFVPFFLERLDEATTPVIGNPLKHAFSYYYKKNFYVTPSRMYTWPQMQLVLNEVGADHVIWAQDYPYVTGNAQDFLEGTPISSADKEKIAHGNIEELLNLN</sequence>
<evidence type="ECO:0000259" key="2">
    <source>
        <dbReference type="Pfam" id="PF04909"/>
    </source>
</evidence>
<dbReference type="GO" id="GO:0016831">
    <property type="term" value="F:carboxy-lyase activity"/>
    <property type="evidence" value="ECO:0007669"/>
    <property type="project" value="InterPro"/>
</dbReference>
<dbReference type="EMBL" id="WNJO01000006">
    <property type="protein sequence ID" value="MTV82261.1"/>
    <property type="molecule type" value="Genomic_DNA"/>
</dbReference>
<evidence type="ECO:0000256" key="1">
    <source>
        <dbReference type="ARBA" id="ARBA00023239"/>
    </source>
</evidence>
<dbReference type="Pfam" id="PF04909">
    <property type="entry name" value="Amidohydro_2"/>
    <property type="match status" value="1"/>
</dbReference>
<dbReference type="PANTHER" id="PTHR21240:SF30">
    <property type="entry name" value="AMIDOHYDROLASE-RELATED DOMAIN-CONTAINING PROTEIN-RELATED"/>
    <property type="match status" value="1"/>
</dbReference>
<keyword evidence="1" id="KW-0456">Lyase</keyword>
<dbReference type="GO" id="GO:0019748">
    <property type="term" value="P:secondary metabolic process"/>
    <property type="evidence" value="ECO:0007669"/>
    <property type="project" value="TreeGrafter"/>
</dbReference>
<dbReference type="PANTHER" id="PTHR21240">
    <property type="entry name" value="2-AMINO-3-CARBOXYLMUCONATE-6-SEMIALDEHYDE DECARBOXYLASE"/>
    <property type="match status" value="1"/>
</dbReference>
<dbReference type="GO" id="GO:0005829">
    <property type="term" value="C:cytosol"/>
    <property type="evidence" value="ECO:0007669"/>
    <property type="project" value="TreeGrafter"/>
</dbReference>
<feature type="domain" description="Amidohydrolase-related" evidence="2">
    <location>
        <begin position="58"/>
        <end position="341"/>
    </location>
</feature>
<dbReference type="AlphaFoldDB" id="A0A7X3C351"/>
<dbReference type="Gene3D" id="3.20.20.140">
    <property type="entry name" value="Metal-dependent hydrolases"/>
    <property type="match status" value="1"/>
</dbReference>
<dbReference type="InterPro" id="IPR032466">
    <property type="entry name" value="Metal_Hydrolase"/>
</dbReference>
<dbReference type="RefSeq" id="WP_155431537.1">
    <property type="nucleotide sequence ID" value="NZ_WNJO01000006.1"/>
</dbReference>
<reference evidence="3 4" key="1">
    <citation type="submission" date="2019-11" db="EMBL/GenBank/DDBJ databases">
        <title>Lactobacillus sp. nov. CRM56-3, isolated from fermented tea leaves.</title>
        <authorList>
            <person name="Phuengjayaem S."/>
            <person name="Tanasupawat S."/>
        </authorList>
    </citation>
    <scope>NUCLEOTIDE SEQUENCE [LARGE SCALE GENOMIC DNA]</scope>
    <source>
        <strain evidence="3 4">CRM56-3</strain>
    </source>
</reference>
<organism evidence="3 4">
    <name type="scientific">Secundilactobacillus folii</name>
    <dbReference type="NCBI Taxonomy" id="2678357"/>
    <lineage>
        <taxon>Bacteria</taxon>
        <taxon>Bacillati</taxon>
        <taxon>Bacillota</taxon>
        <taxon>Bacilli</taxon>
        <taxon>Lactobacillales</taxon>
        <taxon>Lactobacillaceae</taxon>
        <taxon>Secundilactobacillus</taxon>
    </lineage>
</organism>
<evidence type="ECO:0000313" key="3">
    <source>
        <dbReference type="EMBL" id="MTV82261.1"/>
    </source>
</evidence>
<proteinExistence type="predicted"/>
<keyword evidence="3" id="KW-0378">Hydrolase</keyword>
<protein>
    <submittedName>
        <fullName evidence="3">Amidohydrolase family protein</fullName>
    </submittedName>
</protein>
<dbReference type="SUPFAM" id="SSF51556">
    <property type="entry name" value="Metallo-dependent hydrolases"/>
    <property type="match status" value="1"/>
</dbReference>
<name>A0A7X3C351_9LACO</name>
<dbReference type="GO" id="GO:0016787">
    <property type="term" value="F:hydrolase activity"/>
    <property type="evidence" value="ECO:0007669"/>
    <property type="project" value="UniProtKB-KW"/>
</dbReference>
<keyword evidence="4" id="KW-1185">Reference proteome</keyword>
<dbReference type="InterPro" id="IPR032465">
    <property type="entry name" value="ACMSD"/>
</dbReference>
<dbReference type="InterPro" id="IPR006680">
    <property type="entry name" value="Amidohydro-rel"/>
</dbReference>
<gene>
    <name evidence="3" type="ORF">GM612_06300</name>
</gene>
<evidence type="ECO:0000313" key="4">
    <source>
        <dbReference type="Proteomes" id="UP000466388"/>
    </source>
</evidence>
<accession>A0A7X3C351</accession>
<dbReference type="Proteomes" id="UP000466388">
    <property type="component" value="Unassembled WGS sequence"/>
</dbReference>
<comment type="caution">
    <text evidence="3">The sequence shown here is derived from an EMBL/GenBank/DDBJ whole genome shotgun (WGS) entry which is preliminary data.</text>
</comment>